<keyword evidence="1" id="KW-1133">Transmembrane helix</keyword>
<reference evidence="2 3" key="1">
    <citation type="submission" date="2019-05" db="EMBL/GenBank/DDBJ databases">
        <title>Draft genome sequence of Actinomadura sp. 14C53.</title>
        <authorList>
            <person name="Saricaoglu S."/>
            <person name="Isik K."/>
        </authorList>
    </citation>
    <scope>NUCLEOTIDE SEQUENCE [LARGE SCALE GENOMIC DNA]</scope>
    <source>
        <strain evidence="2 3">14C53</strain>
    </source>
</reference>
<organism evidence="2 3">
    <name type="scientific">Actinomadura soli</name>
    <dbReference type="NCBI Taxonomy" id="2508997"/>
    <lineage>
        <taxon>Bacteria</taxon>
        <taxon>Bacillati</taxon>
        <taxon>Actinomycetota</taxon>
        <taxon>Actinomycetes</taxon>
        <taxon>Streptosporangiales</taxon>
        <taxon>Thermomonosporaceae</taxon>
        <taxon>Actinomadura</taxon>
    </lineage>
</organism>
<comment type="caution">
    <text evidence="2">The sequence shown here is derived from an EMBL/GenBank/DDBJ whole genome shotgun (WGS) entry which is preliminary data.</text>
</comment>
<gene>
    <name evidence="2" type="ORF">ETD83_11855</name>
</gene>
<evidence type="ECO:0000313" key="3">
    <source>
        <dbReference type="Proteomes" id="UP000309174"/>
    </source>
</evidence>
<name>A0A5C4JEH9_9ACTN</name>
<proteinExistence type="predicted"/>
<feature type="transmembrane region" description="Helical" evidence="1">
    <location>
        <begin position="21"/>
        <end position="40"/>
    </location>
</feature>
<protein>
    <submittedName>
        <fullName evidence="2">Uncharacterized protein</fullName>
    </submittedName>
</protein>
<dbReference type="EMBL" id="VCKW01000046">
    <property type="protein sequence ID" value="TMR02704.1"/>
    <property type="molecule type" value="Genomic_DNA"/>
</dbReference>
<sequence length="363" mass="38928">MSVPPPSRSQPELRVTLGRGAYRWPLRVCLAALTVGLLISLSTRAGGGAAWAPGEARRAIAVYGGGGALIALAAIVWAIVIFRNRVVVTVGEKGLVLRRAKQQAVIPADAVHAVGIVWPVADPVWTVWFDTEAAPDVGAVAKMDGDAVALHRDRSLPSGWLPSVRTAATETLGTAWRVLDDKGEEVEQPRADALAKADRLLVDGTGRYRDQGGGALVAVACGRLARRGPGPARFRRNPDRGRRTIVLRDPHAGRLLAFRKTSRLAGGGRMRVFDADGRHLGTIKRLREPSFHAAGGTLLGTTRRHGDRHIVTGVDGRESASLRTKSGADDGRMWLERSRSAPDLLRTLTLALPMVVRLARQSS</sequence>
<dbReference type="Proteomes" id="UP000309174">
    <property type="component" value="Unassembled WGS sequence"/>
</dbReference>
<accession>A0A5C4JEH9</accession>
<dbReference type="RefSeq" id="WP_138645142.1">
    <property type="nucleotide sequence ID" value="NZ_VCKW01000046.1"/>
</dbReference>
<keyword evidence="1" id="KW-0812">Transmembrane</keyword>
<dbReference type="OrthoDB" id="3457546at2"/>
<dbReference type="AlphaFoldDB" id="A0A5C4JEH9"/>
<feature type="transmembrane region" description="Helical" evidence="1">
    <location>
        <begin position="60"/>
        <end position="82"/>
    </location>
</feature>
<evidence type="ECO:0000313" key="2">
    <source>
        <dbReference type="EMBL" id="TMR02704.1"/>
    </source>
</evidence>
<keyword evidence="3" id="KW-1185">Reference proteome</keyword>
<keyword evidence="1" id="KW-0472">Membrane</keyword>
<evidence type="ECO:0000256" key="1">
    <source>
        <dbReference type="SAM" id="Phobius"/>
    </source>
</evidence>